<dbReference type="CDD" id="cd16377">
    <property type="entry name" value="23S_rRNA_IVP_like"/>
    <property type="match status" value="1"/>
</dbReference>
<proteinExistence type="predicted"/>
<sequence length="115" mass="13398">MKTHNDLRLYQESMDLVTEIYQVTNNFPDSEKFGLTSQIRRASVSIPSNIAEGAAWETKKEFKRFLYISLGSASELETQIEISNRLSFIDDSKTLKDKIYFIKRMLIKLIQTLKE</sequence>
<dbReference type="Pfam" id="PF05635">
    <property type="entry name" value="23S_rRNA_IVP"/>
    <property type="match status" value="1"/>
</dbReference>
<gene>
    <name evidence="1" type="ORF">QCQ61_13550</name>
</gene>
<evidence type="ECO:0000313" key="2">
    <source>
        <dbReference type="Proteomes" id="UP001238523"/>
    </source>
</evidence>
<organism evidence="1 2">
    <name type="scientific">Aequorivita marisscotiae</name>
    <dbReference type="NCBI Taxonomy" id="3040348"/>
    <lineage>
        <taxon>Bacteria</taxon>
        <taxon>Pseudomonadati</taxon>
        <taxon>Bacteroidota</taxon>
        <taxon>Flavobacteriia</taxon>
        <taxon>Flavobacteriales</taxon>
        <taxon>Flavobacteriaceae</taxon>
        <taxon>Aequorivita</taxon>
    </lineage>
</organism>
<dbReference type="PANTHER" id="PTHR38471">
    <property type="entry name" value="FOUR HELIX BUNDLE PROTEIN"/>
    <property type="match status" value="1"/>
</dbReference>
<dbReference type="SUPFAM" id="SSF158446">
    <property type="entry name" value="IVS-encoded protein-like"/>
    <property type="match status" value="1"/>
</dbReference>
<dbReference type="PANTHER" id="PTHR38471:SF2">
    <property type="entry name" value="FOUR HELIX BUNDLE PROTEIN"/>
    <property type="match status" value="1"/>
</dbReference>
<dbReference type="EMBL" id="CP122379">
    <property type="protein sequence ID" value="WGF92221.1"/>
    <property type="molecule type" value="Genomic_DNA"/>
</dbReference>
<protein>
    <submittedName>
        <fullName evidence="1">Four helix bundle protein</fullName>
    </submittedName>
</protein>
<evidence type="ECO:0000313" key="1">
    <source>
        <dbReference type="EMBL" id="WGF92221.1"/>
    </source>
</evidence>
<dbReference type="InterPro" id="IPR012657">
    <property type="entry name" value="23S_rRNA-intervening_sequence"/>
</dbReference>
<dbReference type="InterPro" id="IPR036583">
    <property type="entry name" value="23S_rRNA_IVS_sf"/>
</dbReference>
<dbReference type="Gene3D" id="1.20.1440.60">
    <property type="entry name" value="23S rRNA-intervening sequence"/>
    <property type="match status" value="1"/>
</dbReference>
<keyword evidence="2" id="KW-1185">Reference proteome</keyword>
<accession>A0ABY8KRZ0</accession>
<reference evidence="1 2" key="1">
    <citation type="submission" date="2023-04" db="EMBL/GenBank/DDBJ databases">
        <title>Taxonomic identification of the Arctic strain Aequorivita sp. nov. and transcriptomic analysis in response to temperature stress.</title>
        <authorList>
            <person name="Liu W."/>
            <person name="Cong B."/>
            <person name="Lin J."/>
        </authorList>
    </citation>
    <scope>NUCLEOTIDE SEQUENCE [LARGE SCALE GENOMIC DNA]</scope>
    <source>
        <strain evidence="1 2">Ant34-E75</strain>
    </source>
</reference>
<dbReference type="RefSeq" id="WP_279448179.1">
    <property type="nucleotide sequence ID" value="NZ_CP122379.1"/>
</dbReference>
<dbReference type="Proteomes" id="UP001238523">
    <property type="component" value="Chromosome"/>
</dbReference>
<dbReference type="NCBIfam" id="TIGR02436">
    <property type="entry name" value="four helix bundle protein"/>
    <property type="match status" value="1"/>
</dbReference>
<name>A0ABY8KRZ0_9FLAO</name>